<gene>
    <name evidence="8" type="ORF">D6Z83_22685</name>
    <name evidence="9" type="ORF">EBE87_09955</name>
</gene>
<evidence type="ECO:0000256" key="5">
    <source>
        <dbReference type="ARBA" id="ARBA00022989"/>
    </source>
</evidence>
<evidence type="ECO:0000256" key="3">
    <source>
        <dbReference type="ARBA" id="ARBA00022475"/>
    </source>
</evidence>
<dbReference type="GO" id="GO:0005886">
    <property type="term" value="C:plasma membrane"/>
    <property type="evidence" value="ECO:0007669"/>
    <property type="project" value="UniProtKB-SubCell"/>
</dbReference>
<proteinExistence type="predicted"/>
<feature type="transmembrane region" description="Helical" evidence="7">
    <location>
        <begin position="31"/>
        <end position="51"/>
    </location>
</feature>
<comment type="subcellular location">
    <subcellularLocation>
        <location evidence="1">Cell membrane</location>
        <topology evidence="1">Multi-pass membrane protein</topology>
    </subcellularLocation>
</comment>
<feature type="transmembrane region" description="Helical" evidence="7">
    <location>
        <begin position="415"/>
        <end position="432"/>
    </location>
</feature>
<evidence type="ECO:0000256" key="1">
    <source>
        <dbReference type="ARBA" id="ARBA00004651"/>
    </source>
</evidence>
<feature type="transmembrane region" description="Helical" evidence="7">
    <location>
        <begin position="72"/>
        <end position="96"/>
    </location>
</feature>
<dbReference type="Proteomes" id="UP000274097">
    <property type="component" value="Unassembled WGS sequence"/>
</dbReference>
<keyword evidence="4 7" id="KW-0812">Transmembrane</keyword>
<keyword evidence="10" id="KW-1185">Reference proteome</keyword>
<dbReference type="GO" id="GO:0022857">
    <property type="term" value="F:transmembrane transporter activity"/>
    <property type="evidence" value="ECO:0007669"/>
    <property type="project" value="InterPro"/>
</dbReference>
<dbReference type="EMBL" id="RFLX01000005">
    <property type="protein sequence ID" value="RMI25444.1"/>
    <property type="molecule type" value="Genomic_DNA"/>
</dbReference>
<sequence>MLTMDATAPRRRSFLARAVSDLAPFPGRAALTWRIALLCAIVGAAAIMYEIPEAALSCYLVIFLMKPDPVETIGVAFGLIGLATIVLVCVVPLINATVDSPLLRMLAIAVVSFAFLFLGAASQLGEIGGVIGLIIAFILTLISMAPAGDVVTYALRSAWSLAAMPMALMIAFNLILGLSPVRLLRDRLHQRLATAAAAIASGAPGRHEALGEMLRADNAALEQMAGFVRLLALAGRPQAAQIARDVRASWRLILATSALPEDLDAARRDALTAAIRRSMEALEAGETPPPPGPAPVPATEAEQAILAALATIGGGPEPETVAAPKAPFLVPDAFSNPGYQRYALKTTAAAIICYVVYTGLDWQGIHTAMVTCYVAALGSTGETVHKLGLRIIGCLIGAAMGVGAVLFVVPHLETIGGLMALIFAGMLVGAWVSTGDERISYGGVQIALAFLLIVLHGFRPSTSLDAGSDRIMGILLGNLVVYLVSTRIWPVSVEGAARAHLKAALAGLARLAALAPERRPGGVPDAALVAQEAGKADELLALMPFEPAAIRAAPRTQAALRDASAEIAALTRDIYLSREPLPGVAARLRQFSARITGGEDAQDTDGTDGAHPLHRQLDRLQTAVAV</sequence>
<dbReference type="InterPro" id="IPR006726">
    <property type="entry name" value="PHBA_efflux_AaeB/fusaric-R"/>
</dbReference>
<feature type="transmembrane region" description="Helical" evidence="7">
    <location>
        <begin position="470"/>
        <end position="489"/>
    </location>
</feature>
<dbReference type="InParanoid" id="A0A3A9JAZ9"/>
<keyword evidence="6 7" id="KW-0472">Membrane</keyword>
<reference evidence="8 11" key="1">
    <citation type="submission" date="2018-09" db="EMBL/GenBank/DDBJ databases">
        <title>Roseomonas sp. nov., isolated from feces of Tibetan antelopes in the Qinghai-Tibet plateau, China.</title>
        <authorList>
            <person name="Tian Z."/>
        </authorList>
    </citation>
    <scope>NUCLEOTIDE SEQUENCE [LARGE SCALE GENOMIC DNA]</scope>
    <source>
        <strain evidence="9 10">Z23</strain>
        <strain evidence="8 11">Z24</strain>
    </source>
</reference>
<dbReference type="PANTHER" id="PTHR30509">
    <property type="entry name" value="P-HYDROXYBENZOIC ACID EFFLUX PUMP SUBUNIT-RELATED"/>
    <property type="match status" value="1"/>
</dbReference>
<feature type="transmembrane region" description="Helical" evidence="7">
    <location>
        <begin position="127"/>
        <end position="147"/>
    </location>
</feature>
<feature type="transmembrane region" description="Helical" evidence="7">
    <location>
        <begin position="387"/>
        <end position="409"/>
    </location>
</feature>
<evidence type="ECO:0000256" key="7">
    <source>
        <dbReference type="SAM" id="Phobius"/>
    </source>
</evidence>
<feature type="transmembrane region" description="Helical" evidence="7">
    <location>
        <begin position="439"/>
        <end position="458"/>
    </location>
</feature>
<keyword evidence="2" id="KW-0813">Transport</keyword>
<evidence type="ECO:0000256" key="4">
    <source>
        <dbReference type="ARBA" id="ARBA00022692"/>
    </source>
</evidence>
<dbReference type="AlphaFoldDB" id="A0A3A9JAZ9"/>
<evidence type="ECO:0000313" key="10">
    <source>
        <dbReference type="Proteomes" id="UP000274097"/>
    </source>
</evidence>
<accession>A0A3A9JAZ9</accession>
<evidence type="ECO:0000256" key="2">
    <source>
        <dbReference type="ARBA" id="ARBA00022448"/>
    </source>
</evidence>
<keyword evidence="5 7" id="KW-1133">Transmembrane helix</keyword>
<name>A0A3A9JAZ9_9PROT</name>
<dbReference type="EMBL" id="RAQU01000208">
    <property type="protein sequence ID" value="RKK01873.1"/>
    <property type="molecule type" value="Genomic_DNA"/>
</dbReference>
<evidence type="ECO:0000313" key="11">
    <source>
        <dbReference type="Proteomes" id="UP000278036"/>
    </source>
</evidence>
<evidence type="ECO:0000313" key="8">
    <source>
        <dbReference type="EMBL" id="RKK01873.1"/>
    </source>
</evidence>
<keyword evidence="3" id="KW-1003">Cell membrane</keyword>
<feature type="transmembrane region" description="Helical" evidence="7">
    <location>
        <begin position="102"/>
        <end position="120"/>
    </location>
</feature>
<comment type="caution">
    <text evidence="8">The sequence shown here is derived from an EMBL/GenBank/DDBJ whole genome shotgun (WGS) entry which is preliminary data.</text>
</comment>
<dbReference type="Pfam" id="PF04632">
    <property type="entry name" value="FUSC"/>
    <property type="match status" value="1"/>
</dbReference>
<feature type="transmembrane region" description="Helical" evidence="7">
    <location>
        <begin position="159"/>
        <end position="181"/>
    </location>
</feature>
<protein>
    <submittedName>
        <fullName evidence="8">FUSC family protein</fullName>
    </submittedName>
</protein>
<organism evidence="8 11">
    <name type="scientific">Teichococcus wenyumeiae</name>
    <dbReference type="NCBI Taxonomy" id="2478470"/>
    <lineage>
        <taxon>Bacteria</taxon>
        <taxon>Pseudomonadati</taxon>
        <taxon>Pseudomonadota</taxon>
        <taxon>Alphaproteobacteria</taxon>
        <taxon>Acetobacterales</taxon>
        <taxon>Roseomonadaceae</taxon>
        <taxon>Roseomonas</taxon>
    </lineage>
</organism>
<dbReference type="FunCoup" id="A0A3A9JAZ9">
    <property type="interactions" value="40"/>
</dbReference>
<dbReference type="Proteomes" id="UP000278036">
    <property type="component" value="Unassembled WGS sequence"/>
</dbReference>
<evidence type="ECO:0000256" key="6">
    <source>
        <dbReference type="ARBA" id="ARBA00023136"/>
    </source>
</evidence>
<dbReference type="PANTHER" id="PTHR30509:SF9">
    <property type="entry name" value="MULTIDRUG RESISTANCE PROTEIN MDTO"/>
    <property type="match status" value="1"/>
</dbReference>
<evidence type="ECO:0000313" key="9">
    <source>
        <dbReference type="EMBL" id="RMI25444.1"/>
    </source>
</evidence>